<evidence type="ECO:0000256" key="6">
    <source>
        <dbReference type="ARBA" id="ARBA00022989"/>
    </source>
</evidence>
<name>A0A8S4R8U2_9NEOP</name>
<accession>A0A8S4R8U2</accession>
<keyword evidence="3 10" id="KW-0808">Transferase</keyword>
<keyword evidence="2 10" id="KW-0444">Lipid biosynthesis</keyword>
<dbReference type="PANTHER" id="PTHR11157:SF153">
    <property type="entry name" value="ELONGATION OF VERY LONG CHAIN FATTY ACIDS PROTEIN"/>
    <property type="match status" value="1"/>
</dbReference>
<dbReference type="GO" id="GO:0034625">
    <property type="term" value="P:fatty acid elongation, monounsaturated fatty acid"/>
    <property type="evidence" value="ECO:0007669"/>
    <property type="project" value="TreeGrafter"/>
</dbReference>
<dbReference type="InterPro" id="IPR002076">
    <property type="entry name" value="ELO_fam"/>
</dbReference>
<evidence type="ECO:0000313" key="12">
    <source>
        <dbReference type="EMBL" id="CAH2232423.1"/>
    </source>
</evidence>
<gene>
    <name evidence="12" type="primary">jg19357</name>
    <name evidence="12" type="ORF">PAEG_LOCUS10690</name>
</gene>
<dbReference type="GO" id="GO:0030148">
    <property type="term" value="P:sphingolipid biosynthetic process"/>
    <property type="evidence" value="ECO:0007669"/>
    <property type="project" value="TreeGrafter"/>
</dbReference>
<evidence type="ECO:0000256" key="7">
    <source>
        <dbReference type="ARBA" id="ARBA00023098"/>
    </source>
</evidence>
<dbReference type="GO" id="GO:0019367">
    <property type="term" value="P:fatty acid elongation, saturated fatty acid"/>
    <property type="evidence" value="ECO:0007669"/>
    <property type="project" value="TreeGrafter"/>
</dbReference>
<feature type="compositionally biased region" description="Polar residues" evidence="11">
    <location>
        <begin position="338"/>
        <end position="349"/>
    </location>
</feature>
<dbReference type="Proteomes" id="UP000838756">
    <property type="component" value="Unassembled WGS sequence"/>
</dbReference>
<comment type="catalytic activity">
    <reaction evidence="10">
        <text>a very-long-chain acyl-CoA + malonyl-CoA + H(+) = a very-long-chain 3-oxoacyl-CoA + CO2 + CoA</text>
        <dbReference type="Rhea" id="RHEA:32727"/>
        <dbReference type="ChEBI" id="CHEBI:15378"/>
        <dbReference type="ChEBI" id="CHEBI:16526"/>
        <dbReference type="ChEBI" id="CHEBI:57287"/>
        <dbReference type="ChEBI" id="CHEBI:57384"/>
        <dbReference type="ChEBI" id="CHEBI:90725"/>
        <dbReference type="ChEBI" id="CHEBI:90736"/>
        <dbReference type="EC" id="2.3.1.199"/>
    </reaction>
</comment>
<evidence type="ECO:0000256" key="9">
    <source>
        <dbReference type="ARBA" id="ARBA00023160"/>
    </source>
</evidence>
<feature type="transmembrane region" description="Helical" evidence="10">
    <location>
        <begin position="132"/>
        <end position="148"/>
    </location>
</feature>
<evidence type="ECO:0000256" key="5">
    <source>
        <dbReference type="ARBA" id="ARBA00022832"/>
    </source>
</evidence>
<proteinExistence type="inferred from homology"/>
<keyword evidence="13" id="KW-1185">Reference proteome</keyword>
<feature type="transmembrane region" description="Helical" evidence="10">
    <location>
        <begin position="27"/>
        <end position="46"/>
    </location>
</feature>
<dbReference type="Pfam" id="PF01151">
    <property type="entry name" value="ELO"/>
    <property type="match status" value="2"/>
</dbReference>
<comment type="similarity">
    <text evidence="10">Belongs to the ELO family.</text>
</comment>
<feature type="transmembrane region" description="Helical" evidence="10">
    <location>
        <begin position="296"/>
        <end position="315"/>
    </location>
</feature>
<dbReference type="EMBL" id="CAKXAJ010024901">
    <property type="protein sequence ID" value="CAH2232423.1"/>
    <property type="molecule type" value="Genomic_DNA"/>
</dbReference>
<keyword evidence="8 10" id="KW-0472">Membrane</keyword>
<organism evidence="12 13">
    <name type="scientific">Pararge aegeria aegeria</name>
    <dbReference type="NCBI Taxonomy" id="348720"/>
    <lineage>
        <taxon>Eukaryota</taxon>
        <taxon>Metazoa</taxon>
        <taxon>Ecdysozoa</taxon>
        <taxon>Arthropoda</taxon>
        <taxon>Hexapoda</taxon>
        <taxon>Insecta</taxon>
        <taxon>Pterygota</taxon>
        <taxon>Neoptera</taxon>
        <taxon>Endopterygota</taxon>
        <taxon>Lepidoptera</taxon>
        <taxon>Glossata</taxon>
        <taxon>Ditrysia</taxon>
        <taxon>Papilionoidea</taxon>
        <taxon>Nymphalidae</taxon>
        <taxon>Satyrinae</taxon>
        <taxon>Satyrini</taxon>
        <taxon>Parargina</taxon>
        <taxon>Pararge</taxon>
    </lineage>
</organism>
<protein>
    <recommendedName>
        <fullName evidence="10">Elongation of very long chain fatty acids protein</fullName>
        <ecNumber evidence="10">2.3.1.199</ecNumber>
    </recommendedName>
    <alternativeName>
        <fullName evidence="10">Very-long-chain 3-oxoacyl-CoA synthase</fullName>
    </alternativeName>
</protein>
<dbReference type="OrthoDB" id="434092at2759"/>
<evidence type="ECO:0000313" key="13">
    <source>
        <dbReference type="Proteomes" id="UP000838756"/>
    </source>
</evidence>
<comment type="caution">
    <text evidence="10">Lacks conserved residue(s) required for the propagation of feature annotation.</text>
</comment>
<keyword evidence="7 10" id="KW-0443">Lipid metabolism</keyword>
<comment type="caution">
    <text evidence="12">The sequence shown here is derived from an EMBL/GenBank/DDBJ whole genome shotgun (WGS) entry which is preliminary data.</text>
</comment>
<evidence type="ECO:0000256" key="10">
    <source>
        <dbReference type="RuleBase" id="RU361115"/>
    </source>
</evidence>
<feature type="region of interest" description="Disordered" evidence="11">
    <location>
        <begin position="329"/>
        <end position="356"/>
    </location>
</feature>
<feature type="transmembrane region" description="Helical" evidence="10">
    <location>
        <begin position="235"/>
        <end position="254"/>
    </location>
</feature>
<evidence type="ECO:0000256" key="11">
    <source>
        <dbReference type="SAM" id="MobiDB-lite"/>
    </source>
</evidence>
<dbReference type="AlphaFoldDB" id="A0A8S4R8U2"/>
<evidence type="ECO:0000256" key="4">
    <source>
        <dbReference type="ARBA" id="ARBA00022692"/>
    </source>
</evidence>
<keyword evidence="4 10" id="KW-0812">Transmembrane</keyword>
<feature type="transmembrane region" description="Helical" evidence="10">
    <location>
        <begin position="95"/>
        <end position="111"/>
    </location>
</feature>
<evidence type="ECO:0000256" key="8">
    <source>
        <dbReference type="ARBA" id="ARBA00023136"/>
    </source>
</evidence>
<dbReference type="EC" id="2.3.1.199" evidence="10"/>
<evidence type="ECO:0000256" key="2">
    <source>
        <dbReference type="ARBA" id="ARBA00022516"/>
    </source>
</evidence>
<comment type="subcellular location">
    <subcellularLocation>
        <location evidence="1">Membrane</location>
        <topology evidence="1">Multi-pass membrane protein</topology>
    </subcellularLocation>
</comment>
<evidence type="ECO:0000256" key="3">
    <source>
        <dbReference type="ARBA" id="ARBA00022679"/>
    </source>
</evidence>
<dbReference type="GO" id="GO:0009922">
    <property type="term" value="F:fatty acid elongase activity"/>
    <property type="evidence" value="ECO:0007669"/>
    <property type="project" value="UniProtKB-EC"/>
</dbReference>
<dbReference type="PANTHER" id="PTHR11157">
    <property type="entry name" value="FATTY ACID ACYL TRANSFERASE-RELATED"/>
    <property type="match status" value="1"/>
</dbReference>
<feature type="transmembrane region" description="Helical" evidence="10">
    <location>
        <begin position="181"/>
        <end position="200"/>
    </location>
</feature>
<dbReference type="GO" id="GO:0042761">
    <property type="term" value="P:very long-chain fatty acid biosynthetic process"/>
    <property type="evidence" value="ECO:0007669"/>
    <property type="project" value="TreeGrafter"/>
</dbReference>
<reference evidence="12" key="1">
    <citation type="submission" date="2022-03" db="EMBL/GenBank/DDBJ databases">
        <authorList>
            <person name="Lindestad O."/>
        </authorList>
    </citation>
    <scope>NUCLEOTIDE SEQUENCE</scope>
</reference>
<keyword evidence="9 10" id="KW-0275">Fatty acid biosynthesis</keyword>
<sequence>MALSNSSIAKTYNRLFVELADPRTNDWFLIKSPIPGLTIIGLYLYFTLKWGPRYMADKKPFQLQKTLVVYNFIQVFASCWLFYEVDPRTNDWFLIKSPIPGLTIIGLYLYFTLKWGPRYMADKKPFQLQKTLVVYNFIQVFASCWLFYEGLDAGWLRTYSWKCQPVDSSTTPEAMRIARGVYIYFLAKMSELLDTVFFVIRKKDRQITFLHLYHHTVMPMISWGATKYYPGGHGTLIGVINSFVHIIMYTYYMLAAMGPQYQRFLFWKRYITTLQMLQFCIAFLHSSQLLFYECGYPRWSVVFTLPNSIFFYYLFYDFYYKAYGKPEHRKNKDKKENGSIQNGIANGSIKTEKKDE</sequence>
<dbReference type="GO" id="GO:0034626">
    <property type="term" value="P:fatty acid elongation, polyunsaturated fatty acid"/>
    <property type="evidence" value="ECO:0007669"/>
    <property type="project" value="TreeGrafter"/>
</dbReference>
<keyword evidence="5 10" id="KW-0276">Fatty acid metabolism</keyword>
<evidence type="ECO:0000256" key="1">
    <source>
        <dbReference type="ARBA" id="ARBA00004141"/>
    </source>
</evidence>
<keyword evidence="6 10" id="KW-1133">Transmembrane helix</keyword>
<feature type="transmembrane region" description="Helical" evidence="10">
    <location>
        <begin position="67"/>
        <end position="83"/>
    </location>
</feature>
<feature type="transmembrane region" description="Helical" evidence="10">
    <location>
        <begin position="212"/>
        <end position="229"/>
    </location>
</feature>
<feature type="transmembrane region" description="Helical" evidence="10">
    <location>
        <begin position="266"/>
        <end position="284"/>
    </location>
</feature>
<dbReference type="GO" id="GO:0005789">
    <property type="term" value="C:endoplasmic reticulum membrane"/>
    <property type="evidence" value="ECO:0007669"/>
    <property type="project" value="TreeGrafter"/>
</dbReference>